<dbReference type="Proteomes" id="UP001319080">
    <property type="component" value="Unassembled WGS sequence"/>
</dbReference>
<gene>
    <name evidence="1" type="ORF">KK062_30250</name>
</gene>
<protein>
    <submittedName>
        <fullName evidence="1">Uncharacterized protein</fullName>
    </submittedName>
</protein>
<dbReference type="RefSeq" id="WP_254088100.1">
    <property type="nucleotide sequence ID" value="NZ_JAHESE010000156.1"/>
</dbReference>
<feature type="non-terminal residue" evidence="1">
    <location>
        <position position="62"/>
    </location>
</feature>
<evidence type="ECO:0000313" key="2">
    <source>
        <dbReference type="Proteomes" id="UP001319080"/>
    </source>
</evidence>
<keyword evidence="2" id="KW-1185">Reference proteome</keyword>
<dbReference type="AlphaFoldDB" id="A0AAP2E4N0"/>
<dbReference type="EMBL" id="JAHESE010000156">
    <property type="protein sequence ID" value="MBT1712555.1"/>
    <property type="molecule type" value="Genomic_DNA"/>
</dbReference>
<comment type="caution">
    <text evidence="1">The sequence shown here is derived from an EMBL/GenBank/DDBJ whole genome shotgun (WGS) entry which is preliminary data.</text>
</comment>
<sequence>MKKKTIFMLSSCTVFSASLIVTLYATSYLVADVYRGPFYRNIKYPESIPQVEKIDLKYNSYY</sequence>
<evidence type="ECO:0000313" key="1">
    <source>
        <dbReference type="EMBL" id="MBT1712555.1"/>
    </source>
</evidence>
<organism evidence="1 2">
    <name type="scientific">Dawidia cretensis</name>
    <dbReference type="NCBI Taxonomy" id="2782350"/>
    <lineage>
        <taxon>Bacteria</taxon>
        <taxon>Pseudomonadati</taxon>
        <taxon>Bacteroidota</taxon>
        <taxon>Cytophagia</taxon>
        <taxon>Cytophagales</taxon>
        <taxon>Chryseotaleaceae</taxon>
        <taxon>Dawidia</taxon>
    </lineage>
</organism>
<accession>A0AAP2E4N0</accession>
<proteinExistence type="predicted"/>
<reference evidence="1 2" key="1">
    <citation type="submission" date="2021-05" db="EMBL/GenBank/DDBJ databases">
        <title>A Polyphasic approach of four new species of the genus Ohtaekwangia: Ohtaekwangia histidinii sp. nov., Ohtaekwangia cretensis sp. nov., Ohtaekwangia indiensis sp. nov., Ohtaekwangia reichenbachii sp. nov. from diverse environment.</title>
        <authorList>
            <person name="Octaviana S."/>
        </authorList>
    </citation>
    <scope>NUCLEOTIDE SEQUENCE [LARGE SCALE GENOMIC DNA]</scope>
    <source>
        <strain evidence="1 2">PWU5</strain>
    </source>
</reference>
<name>A0AAP2E4N0_9BACT</name>